<dbReference type="EnsemblMetazoa" id="AQUA015209-RA">
    <property type="protein sequence ID" value="AQUA015209-PA"/>
    <property type="gene ID" value="AQUA015209"/>
</dbReference>
<dbReference type="Proteomes" id="UP000076407">
    <property type="component" value="Unassembled WGS sequence"/>
</dbReference>
<proteinExistence type="predicted"/>
<evidence type="ECO:0000313" key="2">
    <source>
        <dbReference type="Proteomes" id="UP000076407"/>
    </source>
</evidence>
<sequence>MKHTLFNTRPFFIRTMNDFLIVRRSADFSMLYQSSARDALSLVTCRLVHALHEDYMQSLWFMISYTLQIGCSTQISK</sequence>
<keyword evidence="2" id="KW-1185">Reference proteome</keyword>
<organism evidence="1 2">
    <name type="scientific">Anopheles quadriannulatus</name>
    <name type="common">Mosquito</name>
    <dbReference type="NCBI Taxonomy" id="34691"/>
    <lineage>
        <taxon>Eukaryota</taxon>
        <taxon>Metazoa</taxon>
        <taxon>Ecdysozoa</taxon>
        <taxon>Arthropoda</taxon>
        <taxon>Hexapoda</taxon>
        <taxon>Insecta</taxon>
        <taxon>Pterygota</taxon>
        <taxon>Neoptera</taxon>
        <taxon>Endopterygota</taxon>
        <taxon>Diptera</taxon>
        <taxon>Nematocera</taxon>
        <taxon>Culicoidea</taxon>
        <taxon>Culicidae</taxon>
        <taxon>Anophelinae</taxon>
        <taxon>Anopheles</taxon>
    </lineage>
</organism>
<name>A0A182XTS5_ANOQN</name>
<protein>
    <submittedName>
        <fullName evidence="1">Uncharacterized protein</fullName>
    </submittedName>
</protein>
<dbReference type="AlphaFoldDB" id="A0A182XTS5"/>
<evidence type="ECO:0000313" key="1">
    <source>
        <dbReference type="EnsemblMetazoa" id="AQUA015209-PA"/>
    </source>
</evidence>
<reference evidence="1" key="1">
    <citation type="submission" date="2020-05" db="UniProtKB">
        <authorList>
            <consortium name="EnsemblMetazoa"/>
        </authorList>
    </citation>
    <scope>IDENTIFICATION</scope>
    <source>
        <strain evidence="1">SANGQUA</strain>
    </source>
</reference>
<dbReference type="VEuPathDB" id="VectorBase:AQUA015209"/>
<accession>A0A182XTS5</accession>